<dbReference type="InterPro" id="IPR029052">
    <property type="entry name" value="Metallo-depent_PP-like"/>
</dbReference>
<protein>
    <submittedName>
        <fullName evidence="2">Metallophosphoesterase</fullName>
    </submittedName>
</protein>
<reference evidence="2 3" key="1">
    <citation type="submission" date="2021-08" db="EMBL/GenBank/DDBJ databases">
        <title>Nocardioides bacterium WL0053 sp. nov., isolated from the sediment.</title>
        <authorList>
            <person name="Wang L."/>
            <person name="Zhang D."/>
            <person name="Zhang A."/>
        </authorList>
    </citation>
    <scope>NUCLEOTIDE SEQUENCE [LARGE SCALE GENOMIC DNA]</scope>
    <source>
        <strain evidence="2 3">WL0053</strain>
    </source>
</reference>
<dbReference type="EMBL" id="JAIEZQ010000001">
    <property type="protein sequence ID" value="MBY9074375.1"/>
    <property type="molecule type" value="Genomic_DNA"/>
</dbReference>
<proteinExistence type="predicted"/>
<accession>A0ABS7RH61</accession>
<keyword evidence="3" id="KW-1185">Reference proteome</keyword>
<evidence type="ECO:0000259" key="1">
    <source>
        <dbReference type="Pfam" id="PF00149"/>
    </source>
</evidence>
<name>A0ABS7RH61_9ACTN</name>
<dbReference type="PANTHER" id="PTHR31302:SF20">
    <property type="entry name" value="CONSERVED PROTEIN"/>
    <property type="match status" value="1"/>
</dbReference>
<dbReference type="RefSeq" id="WP_221024062.1">
    <property type="nucleotide sequence ID" value="NZ_JAIEZQ010000001.1"/>
</dbReference>
<organism evidence="2 3">
    <name type="scientific">Nocardioides jiangsuensis</name>
    <dbReference type="NCBI Taxonomy" id="2866161"/>
    <lineage>
        <taxon>Bacteria</taxon>
        <taxon>Bacillati</taxon>
        <taxon>Actinomycetota</taxon>
        <taxon>Actinomycetes</taxon>
        <taxon>Propionibacteriales</taxon>
        <taxon>Nocardioidaceae</taxon>
        <taxon>Nocardioides</taxon>
    </lineage>
</organism>
<dbReference type="Gene3D" id="3.60.21.10">
    <property type="match status" value="1"/>
</dbReference>
<dbReference type="InterPro" id="IPR051158">
    <property type="entry name" value="Metallophosphoesterase_sf"/>
</dbReference>
<feature type="domain" description="Calcineurin-like phosphoesterase" evidence="1">
    <location>
        <begin position="59"/>
        <end position="244"/>
    </location>
</feature>
<dbReference type="Pfam" id="PF00149">
    <property type="entry name" value="Metallophos"/>
    <property type="match status" value="1"/>
</dbReference>
<gene>
    <name evidence="2" type="ORF">K1X13_06045</name>
</gene>
<dbReference type="Proteomes" id="UP000754710">
    <property type="component" value="Unassembled WGS sequence"/>
</dbReference>
<dbReference type="InterPro" id="IPR004843">
    <property type="entry name" value="Calcineurin-like_PHP"/>
</dbReference>
<evidence type="ECO:0000313" key="2">
    <source>
        <dbReference type="EMBL" id="MBY9074375.1"/>
    </source>
</evidence>
<sequence>MLPTTSTSPSLLSRPVVRGLGAAALLGAAGLGYAAGYEVRAFTLRRAELPVLPAGSEPLKVLHLSDMHMTPYQKRKQAWVHGLAALEPDLVVNTGDNLAHQRSVPVVLDALGDLLDVPGVFVLGSNDYFAPSTRNPVRYLLPDDGQRNTHTPALPWRDLRDGFTARGWLDLDNRRDELTVRGVRFAFAGVDDPHLEYDDLAAVAGPADPTADVRLGVCHAPYLRVLDAFAGDGYDAVLAGHTHGGQLCLPVKGAIVTNCDLDPARAKGLHRHPADSRPGDPAGAWLHVSAGLGTSPYVPVRFCCRPEATLLTLTACPA</sequence>
<dbReference type="PANTHER" id="PTHR31302">
    <property type="entry name" value="TRANSMEMBRANE PROTEIN WITH METALLOPHOSPHOESTERASE DOMAIN-RELATED"/>
    <property type="match status" value="1"/>
</dbReference>
<comment type="caution">
    <text evidence="2">The sequence shown here is derived from an EMBL/GenBank/DDBJ whole genome shotgun (WGS) entry which is preliminary data.</text>
</comment>
<evidence type="ECO:0000313" key="3">
    <source>
        <dbReference type="Proteomes" id="UP000754710"/>
    </source>
</evidence>
<dbReference type="SUPFAM" id="SSF56300">
    <property type="entry name" value="Metallo-dependent phosphatases"/>
    <property type="match status" value="1"/>
</dbReference>